<keyword evidence="1" id="KW-0812">Transmembrane</keyword>
<evidence type="ECO:0008006" key="4">
    <source>
        <dbReference type="Google" id="ProtNLM"/>
    </source>
</evidence>
<keyword evidence="1" id="KW-1133">Transmembrane helix</keyword>
<feature type="transmembrane region" description="Helical" evidence="1">
    <location>
        <begin position="61"/>
        <end position="83"/>
    </location>
</feature>
<dbReference type="Proteomes" id="UP000183287">
    <property type="component" value="Unassembled WGS sequence"/>
</dbReference>
<feature type="transmembrane region" description="Helical" evidence="1">
    <location>
        <begin position="95"/>
        <end position="116"/>
    </location>
</feature>
<feature type="transmembrane region" description="Helical" evidence="1">
    <location>
        <begin position="227"/>
        <end position="251"/>
    </location>
</feature>
<dbReference type="PANTHER" id="PTHR40400">
    <property type="entry name" value="SLR1512 PROTEIN"/>
    <property type="match status" value="1"/>
</dbReference>
<feature type="transmembrane region" description="Helical" evidence="1">
    <location>
        <begin position="257"/>
        <end position="276"/>
    </location>
</feature>
<feature type="transmembrane region" description="Helical" evidence="1">
    <location>
        <begin position="195"/>
        <end position="215"/>
    </location>
</feature>
<dbReference type="PANTHER" id="PTHR40400:SF1">
    <property type="entry name" value="SLR1512 PROTEIN"/>
    <property type="match status" value="1"/>
</dbReference>
<feature type="transmembrane region" description="Helical" evidence="1">
    <location>
        <begin position="36"/>
        <end position="55"/>
    </location>
</feature>
<dbReference type="Pfam" id="PF05982">
    <property type="entry name" value="Sbt_1"/>
    <property type="match status" value="1"/>
</dbReference>
<feature type="transmembrane region" description="Helical" evidence="1">
    <location>
        <begin position="164"/>
        <end position="183"/>
    </location>
</feature>
<name>A0A1I4NJQ1_9PROT</name>
<reference evidence="3" key="1">
    <citation type="submission" date="2016-10" db="EMBL/GenBank/DDBJ databases">
        <authorList>
            <person name="Varghese N."/>
            <person name="Submissions S."/>
        </authorList>
    </citation>
    <scope>NUCLEOTIDE SEQUENCE [LARGE SCALE GENOMIC DNA]</scope>
    <source>
        <strain evidence="3">Nm44</strain>
    </source>
</reference>
<evidence type="ECO:0000313" key="3">
    <source>
        <dbReference type="Proteomes" id="UP000183287"/>
    </source>
</evidence>
<dbReference type="InterPro" id="IPR010293">
    <property type="entry name" value="Sbt_1"/>
</dbReference>
<protein>
    <recommendedName>
        <fullName evidence="4">Permease</fullName>
    </recommendedName>
</protein>
<feature type="transmembrane region" description="Helical" evidence="1">
    <location>
        <begin position="122"/>
        <end position="143"/>
    </location>
</feature>
<keyword evidence="1" id="KW-0472">Membrane</keyword>
<evidence type="ECO:0000256" key="1">
    <source>
        <dbReference type="SAM" id="Phobius"/>
    </source>
</evidence>
<dbReference type="RefSeq" id="WP_074905001.1">
    <property type="nucleotide sequence ID" value="NZ_FOUB01000015.1"/>
</dbReference>
<dbReference type="OrthoDB" id="345121at2"/>
<dbReference type="AlphaFoldDB" id="A0A1I4NJQ1"/>
<keyword evidence="3" id="KW-1185">Reference proteome</keyword>
<accession>A0A1I4NJQ1</accession>
<organism evidence="2 3">
    <name type="scientific">Nitrosomonas communis</name>
    <dbReference type="NCBI Taxonomy" id="44574"/>
    <lineage>
        <taxon>Bacteria</taxon>
        <taxon>Pseudomonadati</taxon>
        <taxon>Pseudomonadota</taxon>
        <taxon>Betaproteobacteria</taxon>
        <taxon>Nitrosomonadales</taxon>
        <taxon>Nitrosomonadaceae</taxon>
        <taxon>Nitrosomonas</taxon>
    </lineage>
</organism>
<proteinExistence type="predicted"/>
<sequence>MATIQPVVFFFVLGVLAGVVKSDLKIPEALYKSLSIFLLIAIGFKGGVSMAKYDIMEVLPIASAMVVLAAMVPLTAYPILRFVGKFSQADAGSISAHYGSVSAVTFAVGVAYLANINQTSEGYMALIMALMEIPALVTGVILAKAGANKAEGEKTQWGKLLHEILTGTSLILLIGGVIIGYYAGVTNNVAPLDKMYMDLFMGVLALFLLEMGLLASARLKAVLEKGVFIVAFGILFPLTAGLFGAYVGWYFQLSPGGTMLLAVLYASCSYIAAPAAMRIAVPEADPAVSIGASLGVTFPFNIFVGVPIYWQMAEWFHSIPLD</sequence>
<feature type="transmembrane region" description="Helical" evidence="1">
    <location>
        <begin position="6"/>
        <end position="24"/>
    </location>
</feature>
<evidence type="ECO:0000313" key="2">
    <source>
        <dbReference type="EMBL" id="SFM15585.1"/>
    </source>
</evidence>
<feature type="transmembrane region" description="Helical" evidence="1">
    <location>
        <begin position="288"/>
        <end position="310"/>
    </location>
</feature>
<gene>
    <name evidence="2" type="ORF">SAMN05421863_101527</name>
</gene>
<dbReference type="EMBL" id="FOUB01000015">
    <property type="protein sequence ID" value="SFM15585.1"/>
    <property type="molecule type" value="Genomic_DNA"/>
</dbReference>